<evidence type="ECO:0000256" key="1">
    <source>
        <dbReference type="SAM" id="SignalP"/>
    </source>
</evidence>
<gene>
    <name evidence="2" type="ORF">HII17_03355</name>
</gene>
<evidence type="ECO:0000313" key="2">
    <source>
        <dbReference type="EMBL" id="NMP30589.1"/>
    </source>
</evidence>
<dbReference type="EMBL" id="JABBXH010000001">
    <property type="protein sequence ID" value="NMP30589.1"/>
    <property type="molecule type" value="Genomic_DNA"/>
</dbReference>
<evidence type="ECO:0000313" key="3">
    <source>
        <dbReference type="Proteomes" id="UP000568664"/>
    </source>
</evidence>
<protein>
    <recommendedName>
        <fullName evidence="4">DUF1585 domain-containing protein</fullName>
    </recommendedName>
</protein>
<comment type="caution">
    <text evidence="2">The sequence shown here is derived from an EMBL/GenBank/DDBJ whole genome shotgun (WGS) entry which is preliminary data.</text>
</comment>
<reference evidence="2 3" key="1">
    <citation type="submission" date="2020-04" db="EMBL/GenBank/DDBJ databases">
        <title>Thalassotalea sp. M1531, isolated from the surface of marine red alga.</title>
        <authorList>
            <person name="Pang L."/>
            <person name="Lu D.-C."/>
        </authorList>
    </citation>
    <scope>NUCLEOTIDE SEQUENCE [LARGE SCALE GENOMIC DNA]</scope>
    <source>
        <strain evidence="2 3">M1531</strain>
    </source>
</reference>
<evidence type="ECO:0008006" key="4">
    <source>
        <dbReference type="Google" id="ProtNLM"/>
    </source>
</evidence>
<keyword evidence="3" id="KW-1185">Reference proteome</keyword>
<accession>A0A7Y0Q518</accession>
<feature type="signal peptide" evidence="1">
    <location>
        <begin position="1"/>
        <end position="16"/>
    </location>
</feature>
<proteinExistence type="predicted"/>
<sequence>MSLLFFSAFFFTSANAGTIEQAKQLHDRIAGVPASQSALLEIATLLDNNQPIEAAYKAMENPAFYSTTLKLFATPWTNIEQDIFAPLNDYSATVIGVVRDDVDFREILQSDMIYVGKASLGLPAYNNNNNNHYQALEDQFIDLSDGLERTTQSSLNGLPPQATAGVLTSRAAAKAFFYLGTNRAMLRFTLMNHLCTDLEPLKDNSLPPDRIRQDVSRSPGGDSRLFINNCLACHSGMDPLAQAFAYYEYQFDGNADPTGELGAITYNQAGVIDATTGTRVQRKYHINSTTFPYGFVTPDDQWQNYWREGSNQKLGWDPSLSGKGSGAKSLGQELANSQAFAQCQVKKVFNTVCLRDAESEADLAQINATTDSFKQNGYQLKRIFAEVGNYCMGE</sequence>
<keyword evidence="1" id="KW-0732">Signal</keyword>
<name>A0A7Y0Q518_9GAMM</name>
<dbReference type="AlphaFoldDB" id="A0A7Y0Q518"/>
<dbReference type="Proteomes" id="UP000568664">
    <property type="component" value="Unassembled WGS sequence"/>
</dbReference>
<feature type="chain" id="PRO_5030879827" description="DUF1585 domain-containing protein" evidence="1">
    <location>
        <begin position="17"/>
        <end position="394"/>
    </location>
</feature>
<organism evidence="2 3">
    <name type="scientific">Thalassotalea algicola</name>
    <dbReference type="NCBI Taxonomy" id="2716224"/>
    <lineage>
        <taxon>Bacteria</taxon>
        <taxon>Pseudomonadati</taxon>
        <taxon>Pseudomonadota</taxon>
        <taxon>Gammaproteobacteria</taxon>
        <taxon>Alteromonadales</taxon>
        <taxon>Colwelliaceae</taxon>
        <taxon>Thalassotalea</taxon>
    </lineage>
</organism>